<evidence type="ECO:0000256" key="1">
    <source>
        <dbReference type="SAM" id="Phobius"/>
    </source>
</evidence>
<evidence type="ECO:0000313" key="4">
    <source>
        <dbReference type="Proteomes" id="UP001065549"/>
    </source>
</evidence>
<sequence>MFTAICLAIVLFGEGEDPDNEANLYWGLACMIFVLTIGACLYSFFNKQIVDIRWEEEGLVFVSNGGKAHRVACEDVQEINSTAARYVFILCGGKKLSAYKHMSMVPCKKDDLLGNKIDKLKQAGAFPNLKR</sequence>
<dbReference type="Proteomes" id="UP001065549">
    <property type="component" value="Unassembled WGS sequence"/>
</dbReference>
<evidence type="ECO:0008006" key="5">
    <source>
        <dbReference type="Google" id="ProtNLM"/>
    </source>
</evidence>
<keyword evidence="4" id="KW-1185">Reference proteome</keyword>
<evidence type="ECO:0000313" key="3">
    <source>
        <dbReference type="EMBL" id="MCU7379383.1"/>
    </source>
</evidence>
<gene>
    <name evidence="2" type="ORF">OBO34_00520</name>
    <name evidence="3" type="ORF">OBO34_13615</name>
</gene>
<name>A0A9J6QVL9_9FIRM</name>
<keyword evidence="1" id="KW-0812">Transmembrane</keyword>
<accession>A0A9J6QVL9</accession>
<protein>
    <recommendedName>
        <fullName evidence="5">YcxB-like protein domain-containing protein</fullName>
    </recommendedName>
</protein>
<dbReference type="AlphaFoldDB" id="A0A9J6QVL9"/>
<reference evidence="3" key="1">
    <citation type="submission" date="2022-09" db="EMBL/GenBank/DDBJ databases">
        <title>Culturomic study of gut microbiota in children with autism spectrum disorder.</title>
        <authorList>
            <person name="Efimov B.A."/>
            <person name="Chaplin A.V."/>
            <person name="Sokolova S.R."/>
            <person name="Pikina A.P."/>
            <person name="Korzhanova M."/>
            <person name="Belova V."/>
            <person name="Korostin D."/>
        </authorList>
    </citation>
    <scope>NUCLEOTIDE SEQUENCE</scope>
    <source>
        <strain evidence="3">ASD5510</strain>
    </source>
</reference>
<proteinExistence type="predicted"/>
<comment type="caution">
    <text evidence="3">The sequence shown here is derived from an EMBL/GenBank/DDBJ whole genome shotgun (WGS) entry which is preliminary data.</text>
</comment>
<evidence type="ECO:0000313" key="2">
    <source>
        <dbReference type="EMBL" id="MCU7376834.1"/>
    </source>
</evidence>
<keyword evidence="1" id="KW-0472">Membrane</keyword>
<feature type="transmembrane region" description="Helical" evidence="1">
    <location>
        <begin position="25"/>
        <end position="45"/>
    </location>
</feature>
<keyword evidence="1" id="KW-1133">Transmembrane helix</keyword>
<dbReference type="EMBL" id="JAOSHN010000005">
    <property type="protein sequence ID" value="MCU7379383.1"/>
    <property type="molecule type" value="Genomic_DNA"/>
</dbReference>
<dbReference type="EMBL" id="JAOSHN010000001">
    <property type="protein sequence ID" value="MCU7376834.1"/>
    <property type="molecule type" value="Genomic_DNA"/>
</dbReference>
<organism evidence="3 4">
    <name type="scientific">Hominibacterium faecale</name>
    <dbReference type="NCBI Taxonomy" id="2839743"/>
    <lineage>
        <taxon>Bacteria</taxon>
        <taxon>Bacillati</taxon>
        <taxon>Bacillota</taxon>
        <taxon>Clostridia</taxon>
        <taxon>Peptostreptococcales</taxon>
        <taxon>Anaerovoracaceae</taxon>
        <taxon>Hominibacterium</taxon>
    </lineage>
</organism>
<dbReference type="RefSeq" id="WP_253020446.1">
    <property type="nucleotide sequence ID" value="NZ_JAOSHN010000001.1"/>
</dbReference>